<protein>
    <submittedName>
        <fullName evidence="6">BTB/POZ domain-containing protein</fullName>
    </submittedName>
</protein>
<comment type="caution">
    <text evidence="6">The sequence shown here is derived from an EMBL/GenBank/DDBJ whole genome shotgun (WGS) entry which is preliminary data.</text>
</comment>
<organism evidence="6 7">
    <name type="scientific">Platanthera guangdongensis</name>
    <dbReference type="NCBI Taxonomy" id="2320717"/>
    <lineage>
        <taxon>Eukaryota</taxon>
        <taxon>Viridiplantae</taxon>
        <taxon>Streptophyta</taxon>
        <taxon>Embryophyta</taxon>
        <taxon>Tracheophyta</taxon>
        <taxon>Spermatophyta</taxon>
        <taxon>Magnoliopsida</taxon>
        <taxon>Liliopsida</taxon>
        <taxon>Asparagales</taxon>
        <taxon>Orchidaceae</taxon>
        <taxon>Orchidoideae</taxon>
        <taxon>Orchideae</taxon>
        <taxon>Orchidinae</taxon>
        <taxon>Platanthera</taxon>
    </lineage>
</organism>
<accession>A0ABR2N5H2</accession>
<dbReference type="Pfam" id="PF25553">
    <property type="entry name" value="BTB-POZ_ANK-like"/>
    <property type="match status" value="1"/>
</dbReference>
<evidence type="ECO:0000256" key="3">
    <source>
        <dbReference type="ARBA" id="ARBA00022786"/>
    </source>
</evidence>
<dbReference type="PANTHER" id="PTHR31060:SF33">
    <property type="entry name" value="OS04G0278000 PROTEIN"/>
    <property type="match status" value="1"/>
</dbReference>
<evidence type="ECO:0000256" key="2">
    <source>
        <dbReference type="ARBA" id="ARBA00004906"/>
    </source>
</evidence>
<evidence type="ECO:0000259" key="5">
    <source>
        <dbReference type="Pfam" id="PF25553"/>
    </source>
</evidence>
<comment type="function">
    <text evidence="1">May act as a substrate-specific adapter of an E3 ubiquitin-protein ligase complex (CUL3-RBX1-BTB) which mediates the ubiquitination and subsequent proteasomal degradation of target proteins.</text>
</comment>
<feature type="region of interest" description="Disordered" evidence="4">
    <location>
        <begin position="112"/>
        <end position="144"/>
    </location>
</feature>
<keyword evidence="7" id="KW-1185">Reference proteome</keyword>
<feature type="compositionally biased region" description="Low complexity" evidence="4">
    <location>
        <begin position="59"/>
        <end position="74"/>
    </location>
</feature>
<keyword evidence="3" id="KW-0833">Ubl conjugation pathway</keyword>
<gene>
    <name evidence="6" type="primary">PRL1-IFG</name>
    <name evidence="6" type="ORF">KSP40_PGU015476</name>
</gene>
<feature type="domain" description="At3g05675-like ankyrin-like" evidence="5">
    <location>
        <begin position="298"/>
        <end position="540"/>
    </location>
</feature>
<comment type="pathway">
    <text evidence="2">Protein modification; protein ubiquitination.</text>
</comment>
<feature type="region of interest" description="Disordered" evidence="4">
    <location>
        <begin position="57"/>
        <end position="80"/>
    </location>
</feature>
<dbReference type="Proteomes" id="UP001412067">
    <property type="component" value="Unassembled WGS sequence"/>
</dbReference>
<dbReference type="EMBL" id="JBBWWR010000001">
    <property type="protein sequence ID" value="KAK8971393.1"/>
    <property type="molecule type" value="Genomic_DNA"/>
</dbReference>
<evidence type="ECO:0000313" key="7">
    <source>
        <dbReference type="Proteomes" id="UP001412067"/>
    </source>
</evidence>
<evidence type="ECO:0000256" key="1">
    <source>
        <dbReference type="ARBA" id="ARBA00002668"/>
    </source>
</evidence>
<name>A0ABR2N5H2_9ASPA</name>
<proteinExistence type="predicted"/>
<evidence type="ECO:0000313" key="6">
    <source>
        <dbReference type="EMBL" id="KAK8971393.1"/>
    </source>
</evidence>
<sequence length="546" mass="60301">MPDPCVNRRPTASFNRRSSGLRVAWCCSFAATPQSPDFRPLSRCLYKKPPASTVVATKPASSANSVHSSPSPSSKLGLGIIDPRRILSPGRVSPIDSDAPAGPLLENNGSAVAVEEQEITDPPQPRRNLLSSAGEADSSRHGREKGLDLRLKATGRDGRCLVFEMDSKILCASSSYFAGLVLRSLRKASDPLHDCCEIEVGGVEDLNAFRETMEMMYETDEMNWLMKAGVSRSIDVLEASAAIMFDRGTISCLKYLEAVPWSELEEEKLKSLFSRCSFDESVAEEVLARLHPEGSSGSSELAVQLISSVANGTNGYARKELQALVNGLLSKSSVYSKDLAGLNKDNLYSICRTCVSSLLSLFTEASSSVPEEPRTAMPKKPRPLVERISRQVENLSWLLDILVEKQMAAEFVSMWAVQDELIRLHSRTSSMIRYEISRVSACVFMAMGRGKVQCSGDVRYAVLNAWFRPLLLDFGWIQRCSKGLDMRILEEALGQAILTLPMKQQQALFVEWFHYFGKQGGECPNLSKAFQVWWRRSFVRSAVAGG</sequence>
<dbReference type="PANTHER" id="PTHR31060">
    <property type="entry name" value="OSJNBA0011J08.25 PROTEIN-RELATED"/>
    <property type="match status" value="1"/>
</dbReference>
<reference evidence="6 7" key="1">
    <citation type="journal article" date="2022" name="Nat. Plants">
        <title>Genomes of leafy and leafless Platanthera orchids illuminate the evolution of mycoheterotrophy.</title>
        <authorList>
            <person name="Li M.H."/>
            <person name="Liu K.W."/>
            <person name="Li Z."/>
            <person name="Lu H.C."/>
            <person name="Ye Q.L."/>
            <person name="Zhang D."/>
            <person name="Wang J.Y."/>
            <person name="Li Y.F."/>
            <person name="Zhong Z.M."/>
            <person name="Liu X."/>
            <person name="Yu X."/>
            <person name="Liu D.K."/>
            <person name="Tu X.D."/>
            <person name="Liu B."/>
            <person name="Hao Y."/>
            <person name="Liao X.Y."/>
            <person name="Jiang Y.T."/>
            <person name="Sun W.H."/>
            <person name="Chen J."/>
            <person name="Chen Y.Q."/>
            <person name="Ai Y."/>
            <person name="Zhai J.W."/>
            <person name="Wu S.S."/>
            <person name="Zhou Z."/>
            <person name="Hsiao Y.Y."/>
            <person name="Wu W.L."/>
            <person name="Chen Y.Y."/>
            <person name="Lin Y.F."/>
            <person name="Hsu J.L."/>
            <person name="Li C.Y."/>
            <person name="Wang Z.W."/>
            <person name="Zhao X."/>
            <person name="Zhong W.Y."/>
            <person name="Ma X.K."/>
            <person name="Ma L."/>
            <person name="Huang J."/>
            <person name="Chen G.Z."/>
            <person name="Huang M.Z."/>
            <person name="Huang L."/>
            <person name="Peng D.H."/>
            <person name="Luo Y.B."/>
            <person name="Zou S.Q."/>
            <person name="Chen S.P."/>
            <person name="Lan S."/>
            <person name="Tsai W.C."/>
            <person name="Van de Peer Y."/>
            <person name="Liu Z.J."/>
        </authorList>
    </citation>
    <scope>NUCLEOTIDE SEQUENCE [LARGE SCALE GENOMIC DNA]</scope>
    <source>
        <strain evidence="6">Lor288</strain>
    </source>
</reference>
<evidence type="ECO:0000256" key="4">
    <source>
        <dbReference type="SAM" id="MobiDB-lite"/>
    </source>
</evidence>
<dbReference type="InterPro" id="IPR038920">
    <property type="entry name" value="At3g05675-like"/>
</dbReference>
<dbReference type="InterPro" id="IPR058039">
    <property type="entry name" value="At3g05675-like_ankyrin"/>
</dbReference>